<keyword evidence="1" id="KW-0812">Transmembrane</keyword>
<keyword evidence="2" id="KW-1185">Reference proteome</keyword>
<evidence type="ECO:0000256" key="1">
    <source>
        <dbReference type="SAM" id="Phobius"/>
    </source>
</evidence>
<protein>
    <submittedName>
        <fullName evidence="3 4">Uncharacterized protein LOC113424982 isoform X2</fullName>
    </submittedName>
</protein>
<accession>A0A6J1VQ75</accession>
<reference evidence="3 4" key="1">
    <citation type="submission" date="2025-04" db="UniProtKB">
        <authorList>
            <consortium name="RefSeq"/>
        </authorList>
    </citation>
    <scope>IDENTIFICATION</scope>
</reference>
<feature type="transmembrane region" description="Helical" evidence="1">
    <location>
        <begin position="71"/>
        <end position="91"/>
    </location>
</feature>
<organism evidence="2 4">
    <name type="scientific">Notechis scutatus</name>
    <name type="common">mainland tiger snake</name>
    <dbReference type="NCBI Taxonomy" id="8663"/>
    <lineage>
        <taxon>Eukaryota</taxon>
        <taxon>Metazoa</taxon>
        <taxon>Chordata</taxon>
        <taxon>Craniata</taxon>
        <taxon>Vertebrata</taxon>
        <taxon>Euteleostomi</taxon>
        <taxon>Lepidosauria</taxon>
        <taxon>Squamata</taxon>
        <taxon>Bifurcata</taxon>
        <taxon>Unidentata</taxon>
        <taxon>Episquamata</taxon>
        <taxon>Toxicofera</taxon>
        <taxon>Serpentes</taxon>
        <taxon>Colubroidea</taxon>
        <taxon>Elapidae</taxon>
        <taxon>Hydrophiinae</taxon>
        <taxon>Notechis</taxon>
    </lineage>
</organism>
<dbReference type="RefSeq" id="XP_026542728.1">
    <property type="nucleotide sequence ID" value="XM_026686943.1"/>
</dbReference>
<dbReference type="AlphaFoldDB" id="A0A6J1VQ75"/>
<dbReference type="RefSeq" id="XP_026542727.1">
    <property type="nucleotide sequence ID" value="XM_026686942.1"/>
</dbReference>
<evidence type="ECO:0000313" key="5">
    <source>
        <dbReference type="RefSeq" id="XP_026542729.1"/>
    </source>
</evidence>
<sequence length="311" mass="35411">MKEENDFPKPFLLDEEANEFKLVSISSYLKKIWGFLLQQSTMLWHNIKSGIKNTVSCIFRKYPVNLPFIKILKIFILVFLLFSLVSILLLLKEKGIGKIYPFGNNVATSVVLVKGDNTETIPKDLTATVLLEAKESEPFCEAMKNCFDTAVNKFESEPRIVKENAKMILKCNGTRKEFVSGKGENYIEVFWVDGQTYYTVKEANSQVYAARLGRQPLNLGSLLKVYQQLVSLEGSEELQQCLNKTIEKFPKEPHAVQDNAVLQVSCGESNVTFHSGAGENEINVYKVMQGEIVFNVKAKGWAWWARLFRRN</sequence>
<keyword evidence="1" id="KW-1133">Transmembrane helix</keyword>
<evidence type="ECO:0000313" key="4">
    <source>
        <dbReference type="RefSeq" id="XP_026542728.1"/>
    </source>
</evidence>
<evidence type="ECO:0000313" key="2">
    <source>
        <dbReference type="Proteomes" id="UP000504612"/>
    </source>
</evidence>
<dbReference type="GeneID" id="113424982"/>
<proteinExistence type="predicted"/>
<gene>
    <name evidence="3 4 5" type="primary">LOC113424982</name>
</gene>
<dbReference type="RefSeq" id="XP_026542729.1">
    <property type="nucleotide sequence ID" value="XM_026686944.1"/>
</dbReference>
<evidence type="ECO:0000313" key="3">
    <source>
        <dbReference type="RefSeq" id="XP_026542727.1"/>
    </source>
</evidence>
<keyword evidence="1" id="KW-0472">Membrane</keyword>
<dbReference type="Proteomes" id="UP000504612">
    <property type="component" value="Unplaced"/>
</dbReference>
<name>A0A6J1VQ75_9SAUR</name>